<dbReference type="Gene3D" id="3.40.50.720">
    <property type="entry name" value="NAD(P)-binding Rossmann-like Domain"/>
    <property type="match status" value="1"/>
</dbReference>
<dbReference type="PANTHER" id="PTHR43431">
    <property type="entry name" value="OXIDOREDUCTASE, SHORT CHAIN DEHYDROGENASE/REDUCTASE FAMILY (AFU_ORTHOLOGUE AFUA_5G14000)"/>
    <property type="match status" value="1"/>
</dbReference>
<sequence length="230" mass="25021">MHSRSLERKRRFSKEGYSTALLARQGKALYYLEDEINCSGGHAAAFPLLSYSHDDVSSTWISVREKFPTPDCNIRAAVFNAGQTVFKPFLEITPEGIQNNLEVSISGAFAFSRQAILAFKDNSIEESLGTRGTLIFTGATASLRGNPMTSLLAAGKFGARALSQSLAKEFGRDNIHVSNVIVDGMILTDCTRQMLHQQGGRSESDADTRLTPENIAEVCGPSANRFGPKV</sequence>
<dbReference type="SUPFAM" id="SSF51735">
    <property type="entry name" value="NAD(P)-binding Rossmann-fold domains"/>
    <property type="match status" value="1"/>
</dbReference>
<reference evidence="1" key="1">
    <citation type="submission" date="2020-11" db="EMBL/GenBank/DDBJ databases">
        <authorList>
            <consortium name="DOE Joint Genome Institute"/>
            <person name="Ahrendt S."/>
            <person name="Riley R."/>
            <person name="Andreopoulos W."/>
            <person name="Labutti K."/>
            <person name="Pangilinan J."/>
            <person name="Ruiz-Duenas F.J."/>
            <person name="Barrasa J.M."/>
            <person name="Sanchez-Garcia M."/>
            <person name="Camarero S."/>
            <person name="Miyauchi S."/>
            <person name="Serrano A."/>
            <person name="Linde D."/>
            <person name="Babiker R."/>
            <person name="Drula E."/>
            <person name="Ayuso-Fernandez I."/>
            <person name="Pacheco R."/>
            <person name="Padilla G."/>
            <person name="Ferreira P."/>
            <person name="Barriuso J."/>
            <person name="Kellner H."/>
            <person name="Castanera R."/>
            <person name="Alfaro M."/>
            <person name="Ramirez L."/>
            <person name="Pisabarro A.G."/>
            <person name="Kuo A."/>
            <person name="Tritt A."/>
            <person name="Lipzen A."/>
            <person name="He G."/>
            <person name="Yan M."/>
            <person name="Ng V."/>
            <person name="Cullen D."/>
            <person name="Martin F."/>
            <person name="Rosso M.-N."/>
            <person name="Henrissat B."/>
            <person name="Hibbett D."/>
            <person name="Martinez A.T."/>
            <person name="Grigoriev I.V."/>
        </authorList>
    </citation>
    <scope>NUCLEOTIDE SEQUENCE</scope>
    <source>
        <strain evidence="1">MF-IS2</strain>
    </source>
</reference>
<evidence type="ECO:0000313" key="1">
    <source>
        <dbReference type="EMBL" id="KAF9448687.1"/>
    </source>
</evidence>
<comment type="caution">
    <text evidence="1">The sequence shown here is derived from an EMBL/GenBank/DDBJ whole genome shotgun (WGS) entry which is preliminary data.</text>
</comment>
<name>A0A9P6C2B2_9AGAR</name>
<dbReference type="PANTHER" id="PTHR43431:SF7">
    <property type="entry name" value="OXIDOREDUCTASE, SHORT CHAIN DEHYDROGENASE_REDUCTASE FAMILY (AFU_ORTHOLOGUE AFUA_5G14000)"/>
    <property type="match status" value="1"/>
</dbReference>
<gene>
    <name evidence="1" type="ORF">P691DRAFT_780639</name>
</gene>
<evidence type="ECO:0000313" key="2">
    <source>
        <dbReference type="Proteomes" id="UP000807342"/>
    </source>
</evidence>
<organism evidence="1 2">
    <name type="scientific">Macrolepiota fuliginosa MF-IS2</name>
    <dbReference type="NCBI Taxonomy" id="1400762"/>
    <lineage>
        <taxon>Eukaryota</taxon>
        <taxon>Fungi</taxon>
        <taxon>Dikarya</taxon>
        <taxon>Basidiomycota</taxon>
        <taxon>Agaricomycotina</taxon>
        <taxon>Agaricomycetes</taxon>
        <taxon>Agaricomycetidae</taxon>
        <taxon>Agaricales</taxon>
        <taxon>Agaricineae</taxon>
        <taxon>Agaricaceae</taxon>
        <taxon>Macrolepiota</taxon>
    </lineage>
</organism>
<dbReference type="InterPro" id="IPR036291">
    <property type="entry name" value="NAD(P)-bd_dom_sf"/>
</dbReference>
<protein>
    <submittedName>
        <fullName evidence="1">NAD(P)-binding protein</fullName>
    </submittedName>
</protein>
<dbReference type="EMBL" id="MU151153">
    <property type="protein sequence ID" value="KAF9448687.1"/>
    <property type="molecule type" value="Genomic_DNA"/>
</dbReference>
<dbReference type="Proteomes" id="UP000807342">
    <property type="component" value="Unassembled WGS sequence"/>
</dbReference>
<dbReference type="AlphaFoldDB" id="A0A9P6C2B2"/>
<dbReference type="InterPro" id="IPR002347">
    <property type="entry name" value="SDR_fam"/>
</dbReference>
<dbReference type="OrthoDB" id="5399006at2759"/>
<keyword evidence="2" id="KW-1185">Reference proteome</keyword>
<accession>A0A9P6C2B2</accession>
<proteinExistence type="predicted"/>
<dbReference type="Pfam" id="PF00106">
    <property type="entry name" value="adh_short"/>
    <property type="match status" value="1"/>
</dbReference>